<organism evidence="2 3">
    <name type="scientific">Monilinia fructicola</name>
    <name type="common">Brown rot fungus</name>
    <name type="synonym">Ciboria fructicola</name>
    <dbReference type="NCBI Taxonomy" id="38448"/>
    <lineage>
        <taxon>Eukaryota</taxon>
        <taxon>Fungi</taxon>
        <taxon>Dikarya</taxon>
        <taxon>Ascomycota</taxon>
        <taxon>Pezizomycotina</taxon>
        <taxon>Leotiomycetes</taxon>
        <taxon>Helotiales</taxon>
        <taxon>Sclerotiniaceae</taxon>
        <taxon>Monilinia</taxon>
    </lineage>
</organism>
<evidence type="ECO:0000313" key="2">
    <source>
        <dbReference type="EMBL" id="KAA8575617.1"/>
    </source>
</evidence>
<gene>
    <name evidence="2" type="ORF">EYC84_004744</name>
</gene>
<dbReference type="VEuPathDB" id="FungiDB:MFRU_020g00210"/>
<name>A0A5M9K481_MONFR</name>
<dbReference type="Proteomes" id="UP000322873">
    <property type="component" value="Unassembled WGS sequence"/>
</dbReference>
<feature type="region of interest" description="Disordered" evidence="1">
    <location>
        <begin position="51"/>
        <end position="78"/>
    </location>
</feature>
<dbReference type="PROSITE" id="PS00018">
    <property type="entry name" value="EF_HAND_1"/>
    <property type="match status" value="1"/>
</dbReference>
<accession>A0A5M9K481</accession>
<evidence type="ECO:0000313" key="3">
    <source>
        <dbReference type="Proteomes" id="UP000322873"/>
    </source>
</evidence>
<feature type="region of interest" description="Disordered" evidence="1">
    <location>
        <begin position="452"/>
        <end position="499"/>
    </location>
</feature>
<dbReference type="EMBL" id="VICG01000002">
    <property type="protein sequence ID" value="KAA8575617.1"/>
    <property type="molecule type" value="Genomic_DNA"/>
</dbReference>
<dbReference type="OrthoDB" id="3483554at2759"/>
<dbReference type="InterPro" id="IPR018247">
    <property type="entry name" value="EF_Hand_1_Ca_BS"/>
</dbReference>
<protein>
    <submittedName>
        <fullName evidence="2">Uncharacterized protein</fullName>
    </submittedName>
</protein>
<keyword evidence="3" id="KW-1185">Reference proteome</keyword>
<feature type="compositionally biased region" description="Basic and acidic residues" evidence="1">
    <location>
        <begin position="55"/>
        <end position="72"/>
    </location>
</feature>
<sequence length="499" mass="56485">MANKHYHGLSDSGAAESDEVEVVLEDTPIVNDSKIEDIVVVDFSNYANTLNEQVEGEKAPGDDDYDDGKASDKDDDGNIDCDDIALVDTYPNDLMEIVHTGLLNAATISHPSTQVTKLHKDSQQSHTSPVISNINDEVPLVVNSNKPDEPNDLYDLSSMTAKLFPTLVNMLLHETHLSKETRILIAKAIKEKYRKSKDGPKRTAKRSCKPYPSNAHEMKYLLYGPPRAPGDVEVREDDQHRWRILPGDRLVVTISLNDPHRNSIMPGLFLRCFDNISISQCTDPRGGFNAGSPDKALVTRLSRRTELRNHTYWPNRTKTPFVSVTTHPSFIYELIDRFKERTAKTGLVGENFPGQVVIINGFAQTASGFPLLRIVDEMDHYKVNSLYGPQSSYGDKSFYENEWIAPYSVVNAAIVRAYYWRDIERWLINNKSNIWSWYLQVAVPDFQAHEKERQDKITKSAETKKRLRPDEFDATDSNSKSGPASRVEQETIPDLSEQR</sequence>
<dbReference type="AlphaFoldDB" id="A0A5M9K481"/>
<evidence type="ECO:0000256" key="1">
    <source>
        <dbReference type="SAM" id="MobiDB-lite"/>
    </source>
</evidence>
<comment type="caution">
    <text evidence="2">The sequence shown here is derived from an EMBL/GenBank/DDBJ whole genome shotgun (WGS) entry which is preliminary data.</text>
</comment>
<proteinExistence type="predicted"/>
<reference evidence="2 3" key="1">
    <citation type="submission" date="2019-06" db="EMBL/GenBank/DDBJ databases">
        <title>Genome Sequence of the Brown Rot Fungal Pathogen Monilinia fructicola.</title>
        <authorList>
            <person name="De Miccolis Angelini R.M."/>
            <person name="Landi L."/>
            <person name="Abate D."/>
            <person name="Pollastro S."/>
            <person name="Romanazzi G."/>
            <person name="Faretra F."/>
        </authorList>
    </citation>
    <scope>NUCLEOTIDE SEQUENCE [LARGE SCALE GENOMIC DNA]</scope>
    <source>
        <strain evidence="2 3">Mfrc123</strain>
    </source>
</reference>
<feature type="compositionally biased region" description="Basic and acidic residues" evidence="1">
    <location>
        <begin position="452"/>
        <end position="471"/>
    </location>
</feature>